<evidence type="ECO:0000256" key="5">
    <source>
        <dbReference type="ARBA" id="ARBA00022989"/>
    </source>
</evidence>
<keyword evidence="4 7" id="KW-0812">Transmembrane</keyword>
<protein>
    <submittedName>
        <fullName evidence="9">Sugar transferase</fullName>
    </submittedName>
</protein>
<evidence type="ECO:0000256" key="1">
    <source>
        <dbReference type="ARBA" id="ARBA00004141"/>
    </source>
</evidence>
<keyword evidence="5 7" id="KW-1133">Transmembrane helix</keyword>
<dbReference type="InterPro" id="IPR003362">
    <property type="entry name" value="Bact_transf"/>
</dbReference>
<accession>A0AAJ5W2K4</accession>
<dbReference type="Pfam" id="PF02397">
    <property type="entry name" value="Bac_transf"/>
    <property type="match status" value="1"/>
</dbReference>
<comment type="subcellular location">
    <subcellularLocation>
        <location evidence="1">Membrane</location>
        <topology evidence="1">Multi-pass membrane protein</topology>
    </subcellularLocation>
</comment>
<evidence type="ECO:0000256" key="2">
    <source>
        <dbReference type="ARBA" id="ARBA00006464"/>
    </source>
</evidence>
<feature type="transmembrane region" description="Helical" evidence="7">
    <location>
        <begin position="83"/>
        <end position="102"/>
    </location>
</feature>
<dbReference type="AlphaFoldDB" id="A0AAJ5W2K4"/>
<reference evidence="9" key="1">
    <citation type="submission" date="2023-03" db="EMBL/GenBank/DDBJ databases">
        <title>Andean soil-derived lignocellulolytic bacterial consortium as a source of novel taxa and putative plastic-active enzymes.</title>
        <authorList>
            <person name="Diaz-Garcia L."/>
            <person name="Chuvochina M."/>
            <person name="Feuerriegel G."/>
            <person name="Bunk B."/>
            <person name="Sproer C."/>
            <person name="Streit W.R."/>
            <person name="Rodriguez L.M."/>
            <person name="Overmann J."/>
            <person name="Jimenez D.J."/>
        </authorList>
    </citation>
    <scope>NUCLEOTIDE SEQUENCE</scope>
    <source>
        <strain evidence="9">MAG 4610</strain>
    </source>
</reference>
<dbReference type="GO" id="GO:0016020">
    <property type="term" value="C:membrane"/>
    <property type="evidence" value="ECO:0007669"/>
    <property type="project" value="UniProtKB-SubCell"/>
</dbReference>
<dbReference type="NCBIfam" id="TIGR03025">
    <property type="entry name" value="EPS_sugtrans"/>
    <property type="match status" value="1"/>
</dbReference>
<dbReference type="GO" id="GO:0016780">
    <property type="term" value="F:phosphotransferase activity, for other substituted phosphate groups"/>
    <property type="evidence" value="ECO:0007669"/>
    <property type="project" value="TreeGrafter"/>
</dbReference>
<feature type="transmembrane region" description="Helical" evidence="7">
    <location>
        <begin position="51"/>
        <end position="71"/>
    </location>
</feature>
<name>A0AAJ5W2K4_9MICO</name>
<dbReference type="EMBL" id="CP119321">
    <property type="protein sequence ID" value="WEK13382.1"/>
    <property type="molecule type" value="Genomic_DNA"/>
</dbReference>
<evidence type="ECO:0000256" key="6">
    <source>
        <dbReference type="ARBA" id="ARBA00023136"/>
    </source>
</evidence>
<sequence length="509" mass="55808">MSAIDDVAPFFQLPTIGSLSVRREASVAPRASAAVVSRLQWERRYRWRLRVIDAIVISVACIVATVVPLLLATPDVLAGDSWHIAQISAGTAVFWMLTLSLFNTRASAILGSGATEYARVAHATGLAFGTLAIVFVLFEWDGLREQLYFALPVGLVALILCRWRTRRWLMRQRAQGHYASRTLIVGARDDVEYTIRALGPDGKLGYRVVGTAVLDDEIDHLTVGDTSYSVTRGPDAVTRAASALYADTIVVASQPVGDPTYVKRLAWELEGTAAELVLASQIADVAGPRMSLSPVEGLPMLHVTIPTFQGGAYVIKRALDMVTSFIALAMFAPFAAIIAVAIKLDSPGPVFFRQARVGRDGREFKMVKFRSMRTTAEAELAALVADNEGAGPLFKLRADPRVTRVGAILRKYSLDEVPQFLNVLLGDMSVVGPRPPLPSEVTAYDGTVFRRLYIKPGITGPWQVGGRSDLSWEQSVRLDLRYVENWSVMTDLVIMWRTVKVMIRPDGAY</sequence>
<proteinExistence type="inferred from homology"/>
<organism evidence="9 10">
    <name type="scientific">Candidatus Microbacterium phytovorans</name>
    <dbReference type="NCBI Taxonomy" id="3121374"/>
    <lineage>
        <taxon>Bacteria</taxon>
        <taxon>Bacillati</taxon>
        <taxon>Actinomycetota</taxon>
        <taxon>Actinomycetes</taxon>
        <taxon>Micrococcales</taxon>
        <taxon>Microbacteriaceae</taxon>
        <taxon>Microbacterium</taxon>
    </lineage>
</organism>
<keyword evidence="3 9" id="KW-0808">Transferase</keyword>
<comment type="similarity">
    <text evidence="2">Belongs to the bacterial sugar transferase family.</text>
</comment>
<evidence type="ECO:0000256" key="4">
    <source>
        <dbReference type="ARBA" id="ARBA00022692"/>
    </source>
</evidence>
<gene>
    <name evidence="9" type="ORF">P0Y48_13105</name>
</gene>
<feature type="transmembrane region" description="Helical" evidence="7">
    <location>
        <begin position="325"/>
        <end position="344"/>
    </location>
</feature>
<evidence type="ECO:0000259" key="8">
    <source>
        <dbReference type="Pfam" id="PF02397"/>
    </source>
</evidence>
<feature type="transmembrane region" description="Helical" evidence="7">
    <location>
        <begin position="123"/>
        <end position="140"/>
    </location>
</feature>
<evidence type="ECO:0000313" key="9">
    <source>
        <dbReference type="EMBL" id="WEK13382.1"/>
    </source>
</evidence>
<dbReference type="PANTHER" id="PTHR30576">
    <property type="entry name" value="COLANIC BIOSYNTHESIS UDP-GLUCOSE LIPID CARRIER TRANSFERASE"/>
    <property type="match status" value="1"/>
</dbReference>
<feature type="transmembrane region" description="Helical" evidence="7">
    <location>
        <begin position="146"/>
        <end position="163"/>
    </location>
</feature>
<dbReference type="InterPro" id="IPR017475">
    <property type="entry name" value="EPS_sugar_tfrase"/>
</dbReference>
<evidence type="ECO:0000313" key="10">
    <source>
        <dbReference type="Proteomes" id="UP001213972"/>
    </source>
</evidence>
<feature type="domain" description="Bacterial sugar transferase" evidence="8">
    <location>
        <begin position="316"/>
        <end position="503"/>
    </location>
</feature>
<dbReference type="PANTHER" id="PTHR30576:SF10">
    <property type="entry name" value="SLL5057 PROTEIN"/>
    <property type="match status" value="1"/>
</dbReference>
<evidence type="ECO:0000256" key="3">
    <source>
        <dbReference type="ARBA" id="ARBA00022679"/>
    </source>
</evidence>
<evidence type="ECO:0000256" key="7">
    <source>
        <dbReference type="SAM" id="Phobius"/>
    </source>
</evidence>
<keyword evidence="6 7" id="KW-0472">Membrane</keyword>
<dbReference type="Proteomes" id="UP001213972">
    <property type="component" value="Chromosome"/>
</dbReference>